<dbReference type="PROSITE" id="PS51683">
    <property type="entry name" value="SAM_OMT_II"/>
    <property type="match status" value="1"/>
</dbReference>
<dbReference type="GO" id="GO:0046983">
    <property type="term" value="F:protein dimerization activity"/>
    <property type="evidence" value="ECO:0007669"/>
    <property type="project" value="InterPro"/>
</dbReference>
<dbReference type="InterPro" id="IPR036388">
    <property type="entry name" value="WH-like_DNA-bd_sf"/>
</dbReference>
<dbReference type="InterPro" id="IPR001077">
    <property type="entry name" value="COMT_C"/>
</dbReference>
<keyword evidence="3" id="KW-0949">S-adenosyl-L-methionine</keyword>
<keyword evidence="8" id="KW-1185">Reference proteome</keyword>
<gene>
    <name evidence="7" type="ORF">PV04_07598</name>
</gene>
<feature type="domain" description="O-methyltransferase dimerisation" evidence="6">
    <location>
        <begin position="84"/>
        <end position="162"/>
    </location>
</feature>
<dbReference type="InterPro" id="IPR016461">
    <property type="entry name" value="COMT-like"/>
</dbReference>
<feature type="compositionally biased region" description="Basic and acidic residues" evidence="4">
    <location>
        <begin position="38"/>
        <end position="52"/>
    </location>
</feature>
<feature type="domain" description="O-methyltransferase C-terminal" evidence="5">
    <location>
        <begin position="292"/>
        <end position="464"/>
    </location>
</feature>
<reference evidence="7 8" key="1">
    <citation type="submission" date="2015-01" db="EMBL/GenBank/DDBJ databases">
        <title>The Genome Sequence of Capronia semiimmersa CBS27337.</title>
        <authorList>
            <consortium name="The Broad Institute Genomics Platform"/>
            <person name="Cuomo C."/>
            <person name="de Hoog S."/>
            <person name="Gorbushina A."/>
            <person name="Stielow B."/>
            <person name="Teixiera M."/>
            <person name="Abouelleil A."/>
            <person name="Chapman S.B."/>
            <person name="Priest M."/>
            <person name="Young S.K."/>
            <person name="Wortman J."/>
            <person name="Nusbaum C."/>
            <person name="Birren B."/>
        </authorList>
    </citation>
    <scope>NUCLEOTIDE SEQUENCE [LARGE SCALE GENOMIC DNA]</scope>
    <source>
        <strain evidence="7 8">CBS 27337</strain>
    </source>
</reference>
<keyword evidence="2" id="KW-0808">Transferase</keyword>
<name>A0A0D2FBD2_9EURO</name>
<keyword evidence="1" id="KW-0489">Methyltransferase</keyword>
<evidence type="ECO:0000256" key="2">
    <source>
        <dbReference type="ARBA" id="ARBA00022679"/>
    </source>
</evidence>
<dbReference type="AlphaFoldDB" id="A0A0D2FBD2"/>
<evidence type="ECO:0000256" key="1">
    <source>
        <dbReference type="ARBA" id="ARBA00022603"/>
    </source>
</evidence>
<dbReference type="GO" id="GO:0032259">
    <property type="term" value="P:methylation"/>
    <property type="evidence" value="ECO:0007669"/>
    <property type="project" value="UniProtKB-KW"/>
</dbReference>
<dbReference type="EMBL" id="KN846960">
    <property type="protein sequence ID" value="KIW65328.1"/>
    <property type="molecule type" value="Genomic_DNA"/>
</dbReference>
<accession>A0A0D2FBD2</accession>
<feature type="region of interest" description="Disordered" evidence="4">
    <location>
        <begin position="31"/>
        <end position="52"/>
    </location>
</feature>
<dbReference type="Proteomes" id="UP000054266">
    <property type="component" value="Unassembled WGS sequence"/>
</dbReference>
<organism evidence="7 8">
    <name type="scientific">Phialophora macrospora</name>
    <dbReference type="NCBI Taxonomy" id="1851006"/>
    <lineage>
        <taxon>Eukaryota</taxon>
        <taxon>Fungi</taxon>
        <taxon>Dikarya</taxon>
        <taxon>Ascomycota</taxon>
        <taxon>Pezizomycotina</taxon>
        <taxon>Eurotiomycetes</taxon>
        <taxon>Chaetothyriomycetidae</taxon>
        <taxon>Chaetothyriales</taxon>
        <taxon>Herpotrichiellaceae</taxon>
        <taxon>Phialophora</taxon>
    </lineage>
</organism>
<dbReference type="PANTHER" id="PTHR43712:SF2">
    <property type="entry name" value="O-METHYLTRANSFERASE CICE"/>
    <property type="match status" value="1"/>
</dbReference>
<sequence>MPSPKIDNPAAQLREVSAILSAAVETLASEWESLPSRDTADPDVQRDGSRSVSWAEHDAAKVIFAAMGSLESLVQEPHSRLLNLSMSYFIARALHIAVEHRIADLLARAGKDGVSGTSLARSTGIEEGKICRIMRALASHHIFQEVKDGCFANNHISQVLVDDAAFRANLVMKGQFQYTASDFLPKALANSAIVDGNDQKKTAFQEAVGTELSLFDWMNEMVAESDTDWRPRRLCQHIGEEENGDGQTSPSTQISSQNMVPRPEKQLFNLAMSGLGRGTEQYHVLDFPWKDLDDGARVVDVGGGIGSFCMQLHARHPGLCLVVQDRKPVISQAVSVWQAKHPSAIAEGKVTLAEHDFFRKNPVVGAEVYWLRHIVHNWSDDEAIAILSRVAESMSSSSRVLIVEMLLNTTLGSDRLKSAPRPLLANYGEAMSSAHMMDLNMMMMTNGRERTPAEFDRIVQAAGLAIDKIWECRGPQSIIECRLVTV</sequence>
<dbReference type="HOGENOM" id="CLU_005533_0_1_1"/>
<evidence type="ECO:0000313" key="8">
    <source>
        <dbReference type="Proteomes" id="UP000054266"/>
    </source>
</evidence>
<protein>
    <submittedName>
        <fullName evidence="7">Uncharacterized protein</fullName>
    </submittedName>
</protein>
<evidence type="ECO:0000259" key="5">
    <source>
        <dbReference type="Pfam" id="PF00891"/>
    </source>
</evidence>
<dbReference type="Pfam" id="PF00891">
    <property type="entry name" value="Methyltransf_2"/>
    <property type="match status" value="1"/>
</dbReference>
<evidence type="ECO:0000256" key="3">
    <source>
        <dbReference type="ARBA" id="ARBA00022691"/>
    </source>
</evidence>
<evidence type="ECO:0000259" key="6">
    <source>
        <dbReference type="Pfam" id="PF08100"/>
    </source>
</evidence>
<evidence type="ECO:0000256" key="4">
    <source>
        <dbReference type="SAM" id="MobiDB-lite"/>
    </source>
</evidence>
<dbReference type="STRING" id="5601.A0A0D2FBD2"/>
<dbReference type="Gene3D" id="3.40.50.150">
    <property type="entry name" value="Vaccinia Virus protein VP39"/>
    <property type="match status" value="1"/>
</dbReference>
<proteinExistence type="predicted"/>
<dbReference type="Pfam" id="PF08100">
    <property type="entry name" value="Dimerisation"/>
    <property type="match status" value="1"/>
</dbReference>
<dbReference type="Gene3D" id="1.10.10.10">
    <property type="entry name" value="Winged helix-like DNA-binding domain superfamily/Winged helix DNA-binding domain"/>
    <property type="match status" value="1"/>
</dbReference>
<dbReference type="InterPro" id="IPR036390">
    <property type="entry name" value="WH_DNA-bd_sf"/>
</dbReference>
<evidence type="ECO:0000313" key="7">
    <source>
        <dbReference type="EMBL" id="KIW65328.1"/>
    </source>
</evidence>
<feature type="compositionally biased region" description="Polar residues" evidence="4">
    <location>
        <begin position="245"/>
        <end position="259"/>
    </location>
</feature>
<dbReference type="InterPro" id="IPR012967">
    <property type="entry name" value="COMT_dimerisation"/>
</dbReference>
<dbReference type="GO" id="GO:0008171">
    <property type="term" value="F:O-methyltransferase activity"/>
    <property type="evidence" value="ECO:0007669"/>
    <property type="project" value="InterPro"/>
</dbReference>
<dbReference type="SUPFAM" id="SSF53335">
    <property type="entry name" value="S-adenosyl-L-methionine-dependent methyltransferases"/>
    <property type="match status" value="1"/>
</dbReference>
<dbReference type="PANTHER" id="PTHR43712">
    <property type="entry name" value="PUTATIVE (AFU_ORTHOLOGUE AFUA_4G14580)-RELATED"/>
    <property type="match status" value="1"/>
</dbReference>
<dbReference type="InterPro" id="IPR029063">
    <property type="entry name" value="SAM-dependent_MTases_sf"/>
</dbReference>
<feature type="region of interest" description="Disordered" evidence="4">
    <location>
        <begin position="239"/>
        <end position="259"/>
    </location>
</feature>
<dbReference type="SUPFAM" id="SSF46785">
    <property type="entry name" value="Winged helix' DNA-binding domain"/>
    <property type="match status" value="1"/>
</dbReference>